<evidence type="ECO:0000313" key="1">
    <source>
        <dbReference type="EMBL" id="QEC56937.1"/>
    </source>
</evidence>
<sequence>MNLQNTPLQSLIVHFVGNKNNAGPLHLSQKTLELSDDLKMILGDSFLSRFKNNFEWHQFSHESSLQFNEAYNYCKQIFSDADLFEEVSQAIAKHLYNQSTHPKVKGGELYVAYFDALPVESRMCKAIGLFKTENKTLFLEADQTDANIGVQLKEGIELTKIDKGCLIINQKEDEGFDVLLFDNQNRGEEAQYWKEKFLSLSPQKNEFHNTQHLLNLTKQFITGPLETEMHIGKNEQVNLLHKSIDYFKTNESFDIDDFQAKVFIEDDRIDAFRNFGSRYVENNDFDLAAQFDISPEAVKKQSRIFKSVIKLDRNFHIYVHGRTDLIEKGVDLDGRKYYKIFYQDEA</sequence>
<dbReference type="EMBL" id="CP042433">
    <property type="protein sequence ID" value="QEC56937.1"/>
    <property type="molecule type" value="Genomic_DNA"/>
</dbReference>
<dbReference type="AlphaFoldDB" id="A0A5B8UJR8"/>
<dbReference type="InterPro" id="IPR007358">
    <property type="entry name" value="Nucleoid_associated_NdpA"/>
</dbReference>
<evidence type="ECO:0000313" key="2">
    <source>
        <dbReference type="Proteomes" id="UP000321204"/>
    </source>
</evidence>
<organism evidence="1 2">
    <name type="scientific">Flavisolibacter ginsenosidimutans</name>
    <dbReference type="NCBI Taxonomy" id="661481"/>
    <lineage>
        <taxon>Bacteria</taxon>
        <taxon>Pseudomonadati</taxon>
        <taxon>Bacteroidota</taxon>
        <taxon>Chitinophagia</taxon>
        <taxon>Chitinophagales</taxon>
        <taxon>Chitinophagaceae</taxon>
        <taxon>Flavisolibacter</taxon>
    </lineage>
</organism>
<gene>
    <name evidence="1" type="ORF">FSB75_13855</name>
</gene>
<dbReference type="GO" id="GO:0009295">
    <property type="term" value="C:nucleoid"/>
    <property type="evidence" value="ECO:0007669"/>
    <property type="project" value="InterPro"/>
</dbReference>
<reference evidence="1 2" key="1">
    <citation type="journal article" date="2015" name="Int. J. Syst. Evol. Microbiol.">
        <title>Flavisolibacter ginsenosidimutans sp. nov., with ginsenoside-converting activity isolated from soil used for cultivating ginseng.</title>
        <authorList>
            <person name="Zhao Y."/>
            <person name="Liu Q."/>
            <person name="Kang M.S."/>
            <person name="Jin F."/>
            <person name="Yu H."/>
            <person name="Im W.T."/>
        </authorList>
    </citation>
    <scope>NUCLEOTIDE SEQUENCE [LARGE SCALE GENOMIC DNA]</scope>
    <source>
        <strain evidence="1 2">Gsoil 636</strain>
    </source>
</reference>
<dbReference type="Proteomes" id="UP000321204">
    <property type="component" value="Chromosome"/>
</dbReference>
<name>A0A5B8UJR8_9BACT</name>
<protein>
    <submittedName>
        <fullName evidence="1">Nucleoid-associated protein</fullName>
    </submittedName>
</protein>
<proteinExistence type="predicted"/>
<keyword evidence="2" id="KW-1185">Reference proteome</keyword>
<dbReference type="KEGG" id="fgg:FSB75_13855"/>
<dbReference type="OrthoDB" id="9153118at2"/>
<dbReference type="Pfam" id="PF04245">
    <property type="entry name" value="NA37"/>
    <property type="match status" value="1"/>
</dbReference>
<accession>A0A5B8UJR8</accession>
<dbReference type="RefSeq" id="WP_146788666.1">
    <property type="nucleotide sequence ID" value="NZ_BAABIO010000003.1"/>
</dbReference>